<dbReference type="RefSeq" id="WP_022921621.1">
    <property type="nucleotide sequence ID" value="NZ_BMLB01000005.1"/>
</dbReference>
<dbReference type="Proteomes" id="UP000662111">
    <property type="component" value="Unassembled WGS sequence"/>
</dbReference>
<organism evidence="2 3">
    <name type="scientific">Ornithinimicrobium pekingense</name>
    <dbReference type="NCBI Taxonomy" id="384677"/>
    <lineage>
        <taxon>Bacteria</taxon>
        <taxon>Bacillati</taxon>
        <taxon>Actinomycetota</taxon>
        <taxon>Actinomycetes</taxon>
        <taxon>Micrococcales</taxon>
        <taxon>Ornithinimicrobiaceae</taxon>
        <taxon>Ornithinimicrobium</taxon>
    </lineage>
</organism>
<feature type="domain" description="Flavodoxin-like" evidence="1">
    <location>
        <begin position="23"/>
        <end position="180"/>
    </location>
</feature>
<evidence type="ECO:0000259" key="1">
    <source>
        <dbReference type="PROSITE" id="PS50902"/>
    </source>
</evidence>
<keyword evidence="3" id="KW-1185">Reference proteome</keyword>
<protein>
    <submittedName>
        <fullName evidence="2">Flavodoxin</fullName>
    </submittedName>
</protein>
<dbReference type="PROSITE" id="PS00201">
    <property type="entry name" value="FLAVODOXIN"/>
    <property type="match status" value="1"/>
</dbReference>
<dbReference type="Pfam" id="PF00258">
    <property type="entry name" value="Flavodoxin_1"/>
    <property type="match status" value="1"/>
</dbReference>
<proteinExistence type="predicted"/>
<evidence type="ECO:0000313" key="3">
    <source>
        <dbReference type="Proteomes" id="UP000662111"/>
    </source>
</evidence>
<sequence>MPTTLTQTHSRPHTLPGRDLPTVLVVYESAWGNTRQIAEAIGDGFGAGATSTVVPVASAPPLDQVHADLLVVGAPTHAFGLSRPGTREDAHERGGAELGTGVREWLDAGTVASGRLAATFDTHVRHPNLPGTASRAAARKLRHLGYEIVVEPEMFWVDGMEGPLLVGEVERARAWGAELARRV</sequence>
<dbReference type="Gene3D" id="3.40.50.360">
    <property type="match status" value="1"/>
</dbReference>
<dbReference type="InterPro" id="IPR001226">
    <property type="entry name" value="Flavodoxin_CS"/>
</dbReference>
<evidence type="ECO:0000313" key="2">
    <source>
        <dbReference type="EMBL" id="GGK76526.1"/>
    </source>
</evidence>
<dbReference type="PROSITE" id="PS50902">
    <property type="entry name" value="FLAVODOXIN_LIKE"/>
    <property type="match status" value="1"/>
</dbReference>
<name>A0ABQ2FA39_9MICO</name>
<dbReference type="EMBL" id="BMLB01000005">
    <property type="protein sequence ID" value="GGK76526.1"/>
    <property type="molecule type" value="Genomic_DNA"/>
</dbReference>
<dbReference type="InterPro" id="IPR029039">
    <property type="entry name" value="Flavoprotein-like_sf"/>
</dbReference>
<dbReference type="InterPro" id="IPR008254">
    <property type="entry name" value="Flavodoxin/NO_synth"/>
</dbReference>
<reference evidence="3" key="1">
    <citation type="journal article" date="2019" name="Int. J. Syst. Evol. Microbiol.">
        <title>The Global Catalogue of Microorganisms (GCM) 10K type strain sequencing project: providing services to taxonomists for standard genome sequencing and annotation.</title>
        <authorList>
            <consortium name="The Broad Institute Genomics Platform"/>
            <consortium name="The Broad Institute Genome Sequencing Center for Infectious Disease"/>
            <person name="Wu L."/>
            <person name="Ma J."/>
        </authorList>
    </citation>
    <scope>NUCLEOTIDE SEQUENCE [LARGE SCALE GENOMIC DNA]</scope>
    <source>
        <strain evidence="3">CGMCC 1.5362</strain>
    </source>
</reference>
<gene>
    <name evidence="2" type="ORF">GCM10011509_26400</name>
</gene>
<dbReference type="SUPFAM" id="SSF52218">
    <property type="entry name" value="Flavoproteins"/>
    <property type="match status" value="1"/>
</dbReference>
<comment type="caution">
    <text evidence="2">The sequence shown here is derived from an EMBL/GenBank/DDBJ whole genome shotgun (WGS) entry which is preliminary data.</text>
</comment>
<accession>A0ABQ2FA39</accession>